<accession>A0A4Y3TVP7</accession>
<sequence length="58" mass="6683">MVVVDDEEEEPEDEPEEEEDPEAEEEEDVLNRLSTTPEVAEPETEEVMLNPLPNHYVS</sequence>
<evidence type="ECO:0000313" key="3">
    <source>
        <dbReference type="Proteomes" id="UP000317730"/>
    </source>
</evidence>
<keyword evidence="3" id="KW-1185">Reference proteome</keyword>
<comment type="caution">
    <text evidence="2">The sequence shown here is derived from an EMBL/GenBank/DDBJ whole genome shotgun (WGS) entry which is preliminary data.</text>
</comment>
<gene>
    <name evidence="2" type="ORF">APE01nite_22830</name>
</gene>
<protein>
    <submittedName>
        <fullName evidence="2">Uncharacterized protein</fullName>
    </submittedName>
</protein>
<organism evidence="2 3">
    <name type="scientific">Acetobacter peroxydans</name>
    <dbReference type="NCBI Taxonomy" id="104098"/>
    <lineage>
        <taxon>Bacteria</taxon>
        <taxon>Pseudomonadati</taxon>
        <taxon>Pseudomonadota</taxon>
        <taxon>Alphaproteobacteria</taxon>
        <taxon>Acetobacterales</taxon>
        <taxon>Acetobacteraceae</taxon>
        <taxon>Acetobacter</taxon>
    </lineage>
</organism>
<reference evidence="2 3" key="1">
    <citation type="submission" date="2019-06" db="EMBL/GenBank/DDBJ databases">
        <title>Whole genome shotgun sequence of Acetobacter peroxydans NBRC 13755.</title>
        <authorList>
            <person name="Hosoyama A."/>
            <person name="Uohara A."/>
            <person name="Ohji S."/>
            <person name="Ichikawa N."/>
        </authorList>
    </citation>
    <scope>NUCLEOTIDE SEQUENCE [LARGE SCALE GENOMIC DNA]</scope>
    <source>
        <strain evidence="2 3">NBRC 13755</strain>
    </source>
</reference>
<evidence type="ECO:0000313" key="2">
    <source>
        <dbReference type="EMBL" id="GEB86486.1"/>
    </source>
</evidence>
<dbReference type="AlphaFoldDB" id="A0A4Y3TVP7"/>
<name>A0A4Y3TVP7_9PROT</name>
<feature type="region of interest" description="Disordered" evidence="1">
    <location>
        <begin position="1"/>
        <end position="58"/>
    </location>
</feature>
<dbReference type="Proteomes" id="UP000317730">
    <property type="component" value="Unassembled WGS sequence"/>
</dbReference>
<evidence type="ECO:0000256" key="1">
    <source>
        <dbReference type="SAM" id="MobiDB-lite"/>
    </source>
</evidence>
<feature type="compositionally biased region" description="Acidic residues" evidence="1">
    <location>
        <begin position="1"/>
        <end position="28"/>
    </location>
</feature>
<dbReference type="EMBL" id="BJMV01000015">
    <property type="protein sequence ID" value="GEB86486.1"/>
    <property type="molecule type" value="Genomic_DNA"/>
</dbReference>
<proteinExistence type="predicted"/>